<dbReference type="RefSeq" id="WP_071383304.1">
    <property type="nucleotide sequence ID" value="NZ_MLYO01000041.1"/>
</dbReference>
<keyword evidence="3" id="KW-1185">Reference proteome</keyword>
<feature type="domain" description="SnoaL-like" evidence="1">
    <location>
        <begin position="14"/>
        <end position="121"/>
    </location>
</feature>
<dbReference type="Proteomes" id="UP000179642">
    <property type="component" value="Unassembled WGS sequence"/>
</dbReference>
<dbReference type="Gene3D" id="3.10.450.50">
    <property type="match status" value="1"/>
</dbReference>
<name>A0A1S2Q7W9_9ACTN</name>
<comment type="caution">
    <text evidence="2">The sequence shown here is derived from an EMBL/GenBank/DDBJ whole genome shotgun (WGS) entry which is preliminary data.</text>
</comment>
<dbReference type="Pfam" id="PF12680">
    <property type="entry name" value="SnoaL_2"/>
    <property type="match status" value="1"/>
</dbReference>
<sequence>MSQITTAIDVDQVVGRYVAVWSEPDAAARRRAVAELWAPDGVEFVEGTRFRGHDALIDRVAEAYGLFVASGAYRVTHDDHVTVHHDIVMLTIQLTYATGPRLGQVAWAARVFLVLDDDGRILQDYHLTVQPLPEA</sequence>
<evidence type="ECO:0000259" key="1">
    <source>
        <dbReference type="Pfam" id="PF12680"/>
    </source>
</evidence>
<dbReference type="InterPro" id="IPR032710">
    <property type="entry name" value="NTF2-like_dom_sf"/>
</dbReference>
<organism evidence="2 3">
    <name type="scientific">Streptomyces monashensis</name>
    <dbReference type="NCBI Taxonomy" id="1678012"/>
    <lineage>
        <taxon>Bacteria</taxon>
        <taxon>Bacillati</taxon>
        <taxon>Actinomycetota</taxon>
        <taxon>Actinomycetes</taxon>
        <taxon>Kitasatosporales</taxon>
        <taxon>Streptomycetaceae</taxon>
        <taxon>Streptomyces</taxon>
    </lineage>
</organism>
<evidence type="ECO:0000313" key="2">
    <source>
        <dbReference type="EMBL" id="OIK02232.1"/>
    </source>
</evidence>
<dbReference type="EMBL" id="MLYO01000041">
    <property type="protein sequence ID" value="OIK02232.1"/>
    <property type="molecule type" value="Genomic_DNA"/>
</dbReference>
<dbReference type="OrthoDB" id="8722217at2"/>
<evidence type="ECO:0000313" key="3">
    <source>
        <dbReference type="Proteomes" id="UP000179642"/>
    </source>
</evidence>
<dbReference type="SUPFAM" id="SSF54427">
    <property type="entry name" value="NTF2-like"/>
    <property type="match status" value="1"/>
</dbReference>
<dbReference type="AlphaFoldDB" id="A0A1S2Q7W9"/>
<gene>
    <name evidence="2" type="ORF">BIV23_25655</name>
</gene>
<protein>
    <recommendedName>
        <fullName evidence="1">SnoaL-like domain-containing protein</fullName>
    </recommendedName>
</protein>
<reference evidence="2 3" key="1">
    <citation type="submission" date="2016-10" db="EMBL/GenBank/DDBJ databases">
        <title>Genome sequence of Streptomyces sp. MUSC 1.</title>
        <authorList>
            <person name="Lee L.-H."/>
            <person name="Ser H.-L."/>
            <person name="Law J.W.-F."/>
        </authorList>
    </citation>
    <scope>NUCLEOTIDE SEQUENCE [LARGE SCALE GENOMIC DNA]</scope>
    <source>
        <strain evidence="2 3">MUSC 1</strain>
    </source>
</reference>
<accession>A0A1S2Q7W9</accession>
<proteinExistence type="predicted"/>
<dbReference type="InterPro" id="IPR037401">
    <property type="entry name" value="SnoaL-like"/>
</dbReference>